<organism evidence="1 2">
    <name type="scientific">Candidatus Yanofskybacteria bacterium GW2011_GWA1_41_6</name>
    <dbReference type="NCBI Taxonomy" id="1619020"/>
    <lineage>
        <taxon>Bacteria</taxon>
        <taxon>Candidatus Yanofskyibacteriota</taxon>
    </lineage>
</organism>
<proteinExistence type="predicted"/>
<reference evidence="1 2" key="1">
    <citation type="journal article" date="2015" name="Nature">
        <title>rRNA introns, odd ribosomes, and small enigmatic genomes across a large radiation of phyla.</title>
        <authorList>
            <person name="Brown C.T."/>
            <person name="Hug L.A."/>
            <person name="Thomas B.C."/>
            <person name="Sharon I."/>
            <person name="Castelle C.J."/>
            <person name="Singh A."/>
            <person name="Wilkins M.J."/>
            <person name="Williams K.H."/>
            <person name="Banfield J.F."/>
        </authorList>
    </citation>
    <scope>NUCLEOTIDE SEQUENCE [LARGE SCALE GENOMIC DNA]</scope>
</reference>
<dbReference type="Gene3D" id="1.10.530.10">
    <property type="match status" value="1"/>
</dbReference>
<comment type="caution">
    <text evidence="1">The sequence shown here is derived from an EMBL/GenBank/DDBJ whole genome shotgun (WGS) entry which is preliminary data.</text>
</comment>
<sequence>MKEVMSMNSKLNFILGGLIFFVALIIFEGSSGAQMLPAKIIVKFEDTPLLLPKAWSLVEKMNEKEDLLKELPLNVSTKSLDFYENRITRSGDKISTSRKKITEQNKDIGMKIMNIDTGEIRIIKIAIQIQKDGIKLISPPGYQIDIVERASGIRWNRWNTLYKISSPTGWLVLKNKYPDVNEKTQKVTVKDKAGKKRTISKKFYITEEFIYSPYSGELHTPELIEAGRDYLKSVVRAAMTDLKEYRVPSRAVADQMIADIPSLSPYFFARLPILEHTDMTEFVEDSQKSVERVLVLIGANKGVAFSKTGSKAGAFGWVQFTPTTYRNIRKAYPAAKLIEDFEVGAADHLNSMKAAMLLYDYNLQLLIDKKGKNVLSDPRLEEYLAASYNGNPKWVLQSLKASIFGSLDWPTKLKSETKGYLYKIRFLQEKNWP</sequence>
<dbReference type="EMBL" id="LCBQ01000017">
    <property type="protein sequence ID" value="KKS13366.1"/>
    <property type="molecule type" value="Genomic_DNA"/>
</dbReference>
<dbReference type="Proteomes" id="UP000034380">
    <property type="component" value="Unassembled WGS sequence"/>
</dbReference>
<accession>A0A0G0YUL4</accession>
<dbReference type="AlphaFoldDB" id="A0A0G0YUL4"/>
<protein>
    <recommendedName>
        <fullName evidence="3">Transglycosylase SLT domain-containing protein</fullName>
    </recommendedName>
</protein>
<evidence type="ECO:0000313" key="2">
    <source>
        <dbReference type="Proteomes" id="UP000034380"/>
    </source>
</evidence>
<gene>
    <name evidence="1" type="ORF">UU70_C0017G0002</name>
</gene>
<name>A0A0G0YUL4_9BACT</name>
<evidence type="ECO:0000313" key="1">
    <source>
        <dbReference type="EMBL" id="KKS13366.1"/>
    </source>
</evidence>
<evidence type="ECO:0008006" key="3">
    <source>
        <dbReference type="Google" id="ProtNLM"/>
    </source>
</evidence>